<evidence type="ECO:0000313" key="10">
    <source>
        <dbReference type="EMBL" id="CAF0997295.1"/>
    </source>
</evidence>
<dbReference type="InterPro" id="IPR000873">
    <property type="entry name" value="AMP-dep_synth/lig_dom"/>
</dbReference>
<evidence type="ECO:0000256" key="8">
    <source>
        <dbReference type="ARBA" id="ARBA00044883"/>
    </source>
</evidence>
<dbReference type="NCBIfam" id="TIGR01746">
    <property type="entry name" value="Thioester-redct"/>
    <property type="match status" value="1"/>
</dbReference>
<evidence type="ECO:0000256" key="2">
    <source>
        <dbReference type="ARBA" id="ARBA00018769"/>
    </source>
</evidence>
<dbReference type="InterPro" id="IPR010080">
    <property type="entry name" value="Thioester_reductase-like_dom"/>
</dbReference>
<dbReference type="EC" id="6.2.1.3" evidence="7"/>
<protein>
    <recommendedName>
        <fullName evidence="2">Fatty acid synthase</fullName>
        <ecNumber evidence="1">2.3.1.85</ecNumber>
        <ecNumber evidence="7">6.2.1.3</ecNumber>
    </recommendedName>
</protein>
<dbReference type="GO" id="GO:0031177">
    <property type="term" value="F:phosphopantetheine binding"/>
    <property type="evidence" value="ECO:0007669"/>
    <property type="project" value="InterPro"/>
</dbReference>
<evidence type="ECO:0000313" key="11">
    <source>
        <dbReference type="EMBL" id="CAF1066846.1"/>
    </source>
</evidence>
<dbReference type="GO" id="GO:0005783">
    <property type="term" value="C:endoplasmic reticulum"/>
    <property type="evidence" value="ECO:0007669"/>
    <property type="project" value="TreeGrafter"/>
</dbReference>
<keyword evidence="6" id="KW-0276">Fatty acid metabolism</keyword>
<dbReference type="InterPro" id="IPR036291">
    <property type="entry name" value="NAD(P)-bd_dom_sf"/>
</dbReference>
<dbReference type="Gene3D" id="3.40.50.12780">
    <property type="entry name" value="N-terminal domain of ligase-like"/>
    <property type="match status" value="1"/>
</dbReference>
<dbReference type="PANTHER" id="PTHR43272">
    <property type="entry name" value="LONG-CHAIN-FATTY-ACID--COA LIGASE"/>
    <property type="match status" value="1"/>
</dbReference>
<dbReference type="GO" id="GO:0016020">
    <property type="term" value="C:membrane"/>
    <property type="evidence" value="ECO:0007669"/>
    <property type="project" value="TreeGrafter"/>
</dbReference>
<dbReference type="PROSITE" id="PS00455">
    <property type="entry name" value="AMP_BINDING"/>
    <property type="match status" value="1"/>
</dbReference>
<sequence>MDITELDMITSIQAAMALYEDRHCMGVRDTDPNNPGQYTDAYTWLTFKTIGDRSKNFGHGLRHLVEPRGYLAICAANRPEWMITDFACMLHSIISVPIYCLFNDRDVAYIINNTKISVVVCDNEMLPKFTRIYSQCPSLRHIVCMDPILKTTVENANLSIHYMADIERYGAMKYYESVPIGPTDCLTIIYTSGSSGFPKGVIINKDAFWSNFLRCYSLSYSEHVSFVYEPLAWSSGRKSVIIAFLCGGRTGFSSGDVSRLMEEMALVRPTQFGGPPTIWNKIYSEFKATLSLATANLTPDATAVEKGHLLEQFSKLIPRRCRLISIGGAMVSSAVLDFMRECFSHCSIFETYGITECGSVAVNNFLENKLNYRLESVPEMGYTLDDKPFPRGEFLVKTEQIFSGYINNTDETGAALTQDGFFRTGDIVELHTRVIGRPHVHVIDRKKNFFKLSQGQFVSPEFLQGVYNKSVFVHQIYIHGDLLSDSVAAVVVPNREYAQTFMVRNNLGKLDINKPDPKFCDAVMQDLQLIAKQESLRPHEIPSRLLIDFEPFTPENGLLTSTMKPCRPKLSAHYAERLKTTTHSIEQKLKTIIETATGRSLLLTDKNEDFMAIGGDSLAAVRLSRMIQDELAVSLPANVFFQSEMNLKRLTTLVQNPSQISSHPASIVPQMLHDSDIDLNITVGKCKPTHISPSMVFVTGTTGYVGGFLLAEMLNVYPLKCKFVCLVRCNPISNSIDRIRDNMSFLRIWKDEFRERIIALRGDLAKDHFGLDNEIYESLAAQTDIIFHCGATVNFILPYNKLYGPNVCGTREIIRLATHGATCIPVQYISTVSVLSSDIIREVSIDKIPPDGLTSGYGQSKWVAEKLMYKASRSGLPVVIYRLGSISSNTETGVCNRHDLHTLLMAAIMKVGCYPLLAMKSTFDGLPVDFCAKSIVYLSQKQPSVYGSVYHVANPYGRISFEDIVKGMVKCGVETRGIAFDQWQNKMKAETMRTGPFESLSEFLNYVKSTSRLKSDKRGYVALLYSGTARSFSSNFESHIINMMSGCPYTIHLFFHTYINENNQYHFSQDKNENNFSKYTNYLSVNATLSYFHGYINLDNEYVAFHNQAVKVNAFEYLSLRNLREIYKNTYDTSMKRFLGHPPIPGIYYMWHSQRRCEELRQQYVNRSADGIVYKWIFRMRHDAVYYTNWWQQAFHISIYTHSNLKHKNINHDIKNHWGIYPARLYDMIYEPRLKSNENIIYIPFGWSNGGYNDQFAAMSSNRNAQHYFMRILNIKRMLHESIVHPETSIHLIAKWNQIKIDNRNATICYDIVRISTKNHRSCAYKKSGIEDCQLLCPKYENINTILHNHFINNKNNLVSQDNSTRILNNNKEETEILLNQHILSMNNNNNNNENSIEINDQSSSFYYFYRYINSKYLNNPCLPQTWTKDQGNNYEKHHFPFILRSSDQTKINQYNQYLTCGSNVNI</sequence>
<evidence type="ECO:0000256" key="4">
    <source>
        <dbReference type="ARBA" id="ARBA00022553"/>
    </source>
</evidence>
<dbReference type="PROSITE" id="PS50075">
    <property type="entry name" value="CARRIER"/>
    <property type="match status" value="1"/>
</dbReference>
<dbReference type="GO" id="GO:0004312">
    <property type="term" value="F:fatty acid synthase activity"/>
    <property type="evidence" value="ECO:0007669"/>
    <property type="project" value="UniProtKB-EC"/>
</dbReference>
<dbReference type="GO" id="GO:0004467">
    <property type="term" value="F:long-chain fatty acid-CoA ligase activity"/>
    <property type="evidence" value="ECO:0007669"/>
    <property type="project" value="UniProtKB-EC"/>
</dbReference>
<evidence type="ECO:0000313" key="13">
    <source>
        <dbReference type="Proteomes" id="UP000663832"/>
    </source>
</evidence>
<keyword evidence="6" id="KW-0443">Lipid metabolism</keyword>
<dbReference type="Pfam" id="PF00550">
    <property type="entry name" value="PP-binding"/>
    <property type="match status" value="1"/>
</dbReference>
<dbReference type="Pfam" id="PF00501">
    <property type="entry name" value="AMP-binding"/>
    <property type="match status" value="1"/>
</dbReference>
<evidence type="ECO:0000256" key="7">
    <source>
        <dbReference type="ARBA" id="ARBA00026121"/>
    </source>
</evidence>
<dbReference type="InterPro" id="IPR036736">
    <property type="entry name" value="ACP-like_sf"/>
</dbReference>
<comment type="caution">
    <text evidence="10">The sequence shown here is derived from an EMBL/GenBank/DDBJ whole genome shotgun (WGS) entry which is preliminary data.</text>
</comment>
<keyword evidence="3" id="KW-0596">Phosphopantetheine</keyword>
<dbReference type="InterPro" id="IPR020845">
    <property type="entry name" value="AMP-binding_CS"/>
</dbReference>
<evidence type="ECO:0000313" key="12">
    <source>
        <dbReference type="EMBL" id="CAF1221829.1"/>
    </source>
</evidence>
<dbReference type="InterPro" id="IPR020806">
    <property type="entry name" value="PKS_PP-bd"/>
</dbReference>
<evidence type="ECO:0000313" key="14">
    <source>
        <dbReference type="Proteomes" id="UP000663877"/>
    </source>
</evidence>
<dbReference type="EMBL" id="CAJNOM010000109">
    <property type="protein sequence ID" value="CAF1066846.1"/>
    <property type="molecule type" value="Genomic_DNA"/>
</dbReference>
<dbReference type="PANTHER" id="PTHR43272:SF91">
    <property type="entry name" value="CARRIER DOMAIN-CONTAINING PROTEIN"/>
    <property type="match status" value="1"/>
</dbReference>
<reference evidence="10" key="1">
    <citation type="submission" date="2021-02" db="EMBL/GenBank/DDBJ databases">
        <authorList>
            <person name="Nowell W R."/>
        </authorList>
    </citation>
    <scope>NUCLEOTIDE SEQUENCE</scope>
</reference>
<proteinExistence type="predicted"/>
<evidence type="ECO:0000256" key="3">
    <source>
        <dbReference type="ARBA" id="ARBA00022450"/>
    </source>
</evidence>
<name>A0A814GJA2_9BILA</name>
<dbReference type="Gene3D" id="3.40.50.720">
    <property type="entry name" value="NAD(P)-binding Rossmann-like Domain"/>
    <property type="match status" value="1"/>
</dbReference>
<dbReference type="InterPro" id="IPR042099">
    <property type="entry name" value="ANL_N_sf"/>
</dbReference>
<dbReference type="EMBL" id="CAJNOM010000202">
    <property type="protein sequence ID" value="CAF1221829.1"/>
    <property type="molecule type" value="Genomic_DNA"/>
</dbReference>
<comment type="catalytic activity">
    <reaction evidence="8">
        <text>acetyl-CoA + n malonyl-CoA + 2n NADPH + 2n H(+) = a long-chain fatty acid + (n+1) CoA + n CO2 + 2n NADP(+).</text>
        <dbReference type="EC" id="2.3.1.85"/>
    </reaction>
</comment>
<keyword evidence="4" id="KW-0597">Phosphoprotein</keyword>
<evidence type="ECO:0000256" key="5">
    <source>
        <dbReference type="ARBA" id="ARBA00022598"/>
    </source>
</evidence>
<dbReference type="PROSITE" id="PS00012">
    <property type="entry name" value="PHOSPHOPANTETHEINE"/>
    <property type="match status" value="1"/>
</dbReference>
<dbReference type="CDD" id="cd05235">
    <property type="entry name" value="SDR_e1"/>
    <property type="match status" value="1"/>
</dbReference>
<evidence type="ECO:0000256" key="6">
    <source>
        <dbReference type="ARBA" id="ARBA00022832"/>
    </source>
</evidence>
<dbReference type="OrthoDB" id="10040519at2759"/>
<evidence type="ECO:0000256" key="1">
    <source>
        <dbReference type="ARBA" id="ARBA00012873"/>
    </source>
</evidence>
<dbReference type="SUPFAM" id="SSF47336">
    <property type="entry name" value="ACP-like"/>
    <property type="match status" value="1"/>
</dbReference>
<dbReference type="Gene3D" id="1.10.1200.10">
    <property type="entry name" value="ACP-like"/>
    <property type="match status" value="1"/>
</dbReference>
<keyword evidence="13" id="KW-1185">Reference proteome</keyword>
<dbReference type="InterPro" id="IPR006162">
    <property type="entry name" value="Ppantetheine_attach_site"/>
</dbReference>
<dbReference type="Proteomes" id="UP000663832">
    <property type="component" value="Unassembled WGS sequence"/>
</dbReference>
<keyword evidence="5" id="KW-0436">Ligase</keyword>
<dbReference type="InterPro" id="IPR009081">
    <property type="entry name" value="PP-bd_ACP"/>
</dbReference>
<accession>A0A814GJA2</accession>
<dbReference type="SMART" id="SM00823">
    <property type="entry name" value="PKS_PP"/>
    <property type="match status" value="1"/>
</dbReference>
<dbReference type="Proteomes" id="UP000663877">
    <property type="component" value="Unassembled WGS sequence"/>
</dbReference>
<feature type="domain" description="Carrier" evidence="9">
    <location>
        <begin position="580"/>
        <end position="658"/>
    </location>
</feature>
<gene>
    <name evidence="10" type="ORF">BJG266_LOCUS15736</name>
    <name evidence="11" type="ORF">QVE165_LOCUS18465</name>
    <name evidence="12" type="ORF">QVE165_LOCUS26942</name>
</gene>
<organism evidence="10 14">
    <name type="scientific">Adineta steineri</name>
    <dbReference type="NCBI Taxonomy" id="433720"/>
    <lineage>
        <taxon>Eukaryota</taxon>
        <taxon>Metazoa</taxon>
        <taxon>Spiralia</taxon>
        <taxon>Gnathifera</taxon>
        <taxon>Rotifera</taxon>
        <taxon>Eurotatoria</taxon>
        <taxon>Bdelloidea</taxon>
        <taxon>Adinetida</taxon>
        <taxon>Adinetidae</taxon>
        <taxon>Adineta</taxon>
    </lineage>
</organism>
<dbReference type="SUPFAM" id="SSF51735">
    <property type="entry name" value="NAD(P)-binding Rossmann-fold domains"/>
    <property type="match status" value="1"/>
</dbReference>
<dbReference type="SUPFAM" id="SSF56801">
    <property type="entry name" value="Acetyl-CoA synthetase-like"/>
    <property type="match status" value="1"/>
</dbReference>
<evidence type="ECO:0000259" key="9">
    <source>
        <dbReference type="PROSITE" id="PS50075"/>
    </source>
</evidence>
<dbReference type="Pfam" id="PF07993">
    <property type="entry name" value="NAD_binding_4"/>
    <property type="match status" value="1"/>
</dbReference>
<dbReference type="EMBL" id="CAJNOI010000070">
    <property type="protein sequence ID" value="CAF0997295.1"/>
    <property type="molecule type" value="Genomic_DNA"/>
</dbReference>
<dbReference type="EC" id="2.3.1.85" evidence="1"/>
<dbReference type="InterPro" id="IPR013120">
    <property type="entry name" value="FAR_NAD-bd"/>
</dbReference>